<protein>
    <submittedName>
        <fullName evidence="1">Uncharacterized protein</fullName>
    </submittedName>
</protein>
<proteinExistence type="predicted"/>
<comment type="caution">
    <text evidence="1">The sequence shown here is derived from an EMBL/GenBank/DDBJ whole genome shotgun (WGS) entry which is preliminary data.</text>
</comment>
<dbReference type="Proteomes" id="UP001152888">
    <property type="component" value="Unassembled WGS sequence"/>
</dbReference>
<gene>
    <name evidence="1" type="ORF">ACAOBT_LOCUS11129</name>
    <name evidence="2" type="ORF">ACAOBT_LOCUS23393</name>
</gene>
<evidence type="ECO:0000313" key="1">
    <source>
        <dbReference type="EMBL" id="CAH1974487.1"/>
    </source>
</evidence>
<accession>A0A9P0KI81</accession>
<dbReference type="EMBL" id="CAKOFQ010007270">
    <property type="protein sequence ID" value="CAH1996844.1"/>
    <property type="molecule type" value="Genomic_DNA"/>
</dbReference>
<dbReference type="EMBL" id="CAKOFQ010006825">
    <property type="protein sequence ID" value="CAH1974487.1"/>
    <property type="molecule type" value="Genomic_DNA"/>
</dbReference>
<organism evidence="1 3">
    <name type="scientific">Acanthoscelides obtectus</name>
    <name type="common">Bean weevil</name>
    <name type="synonym">Bruchus obtectus</name>
    <dbReference type="NCBI Taxonomy" id="200917"/>
    <lineage>
        <taxon>Eukaryota</taxon>
        <taxon>Metazoa</taxon>
        <taxon>Ecdysozoa</taxon>
        <taxon>Arthropoda</taxon>
        <taxon>Hexapoda</taxon>
        <taxon>Insecta</taxon>
        <taxon>Pterygota</taxon>
        <taxon>Neoptera</taxon>
        <taxon>Endopterygota</taxon>
        <taxon>Coleoptera</taxon>
        <taxon>Polyphaga</taxon>
        <taxon>Cucujiformia</taxon>
        <taxon>Chrysomeloidea</taxon>
        <taxon>Chrysomelidae</taxon>
        <taxon>Bruchinae</taxon>
        <taxon>Bruchini</taxon>
        <taxon>Acanthoscelides</taxon>
    </lineage>
</organism>
<evidence type="ECO:0000313" key="2">
    <source>
        <dbReference type="EMBL" id="CAH1996844.1"/>
    </source>
</evidence>
<reference evidence="1" key="1">
    <citation type="submission" date="2022-03" db="EMBL/GenBank/DDBJ databases">
        <authorList>
            <person name="Sayadi A."/>
        </authorList>
    </citation>
    <scope>NUCLEOTIDE SEQUENCE</scope>
</reference>
<keyword evidence="3" id="KW-1185">Reference proteome</keyword>
<dbReference type="AlphaFoldDB" id="A0A9P0KI81"/>
<sequence>MTSGEYKYSIVVVSISLLTQHGNIFIKIMKCFWYPLQKNKMTVLFLAKSFWGLTRRT</sequence>
<name>A0A9P0KI81_ACAOB</name>
<evidence type="ECO:0000313" key="3">
    <source>
        <dbReference type="Proteomes" id="UP001152888"/>
    </source>
</evidence>